<name>A0A915BCG3_PARUN</name>
<dbReference type="PROSITE" id="PS00170">
    <property type="entry name" value="CSA_PPIASE_1"/>
    <property type="match status" value="1"/>
</dbReference>
<dbReference type="InterPro" id="IPR002130">
    <property type="entry name" value="Cyclophilin-type_PPIase_dom"/>
</dbReference>
<dbReference type="PANTHER" id="PTHR11071">
    <property type="entry name" value="PEPTIDYL-PROLYL CIS-TRANS ISOMERASE"/>
    <property type="match status" value="1"/>
</dbReference>
<protein>
    <recommendedName>
        <fullName evidence="4">Peptidyl-prolyl cis-trans isomerase</fullName>
        <shortName evidence="4">PPIase</shortName>
        <ecNumber evidence="4">5.2.1.8</ecNumber>
    </recommendedName>
</protein>
<proteinExistence type="inferred from homology"/>
<evidence type="ECO:0000256" key="1">
    <source>
        <dbReference type="ARBA" id="ARBA00007365"/>
    </source>
</evidence>
<dbReference type="WBParaSite" id="PgR034_g048_t02">
    <property type="protein sequence ID" value="PgR034_g048_t02"/>
    <property type="gene ID" value="PgR034_g048"/>
</dbReference>
<organism evidence="6 8">
    <name type="scientific">Parascaris univalens</name>
    <name type="common">Nematode worm</name>
    <dbReference type="NCBI Taxonomy" id="6257"/>
    <lineage>
        <taxon>Eukaryota</taxon>
        <taxon>Metazoa</taxon>
        <taxon>Ecdysozoa</taxon>
        <taxon>Nematoda</taxon>
        <taxon>Chromadorea</taxon>
        <taxon>Rhabditida</taxon>
        <taxon>Spirurina</taxon>
        <taxon>Ascaridomorpha</taxon>
        <taxon>Ascaridoidea</taxon>
        <taxon>Ascarididae</taxon>
        <taxon>Parascaris</taxon>
    </lineage>
</organism>
<dbReference type="GO" id="GO:0003755">
    <property type="term" value="F:peptidyl-prolyl cis-trans isomerase activity"/>
    <property type="evidence" value="ECO:0007669"/>
    <property type="project" value="UniProtKB-UniRule"/>
</dbReference>
<evidence type="ECO:0000313" key="7">
    <source>
        <dbReference type="WBParaSite" id="PgR034_g048_t01"/>
    </source>
</evidence>
<sequence>QVGMSRPKVFFDVTIGGKGAGRIVMELFSDIVPKTAENFRCLCTGERGMGKSGKPLTYKGSKFHRVIPNFMLQGGDFTRGNGTGGESIYGEKFADENFQEKHTGPGVLSMANAGPNTNGSQFFICTVKTEWLDGKHVVFGRVVEGMDVVKAIEAKGSQSGKTSTDIVIADCGQL</sequence>
<evidence type="ECO:0000313" key="6">
    <source>
        <dbReference type="Proteomes" id="UP000887569"/>
    </source>
</evidence>
<feature type="domain" description="PPIase cyclophilin-type" evidence="5">
    <location>
        <begin position="10"/>
        <end position="173"/>
    </location>
</feature>
<dbReference type="FunFam" id="2.40.100.10:FF:000002">
    <property type="entry name" value="Peptidyl-prolyl cis-trans isomerase"/>
    <property type="match status" value="1"/>
</dbReference>
<dbReference type="GO" id="GO:0006457">
    <property type="term" value="P:protein folding"/>
    <property type="evidence" value="ECO:0007669"/>
    <property type="project" value="InterPro"/>
</dbReference>
<dbReference type="PANTHER" id="PTHR11071:SF561">
    <property type="entry name" value="PEPTIDYL-PROLYL CIS-TRANS ISOMERASE D-RELATED"/>
    <property type="match status" value="1"/>
</dbReference>
<accession>A0A915BCG3</accession>
<dbReference type="PRINTS" id="PR00153">
    <property type="entry name" value="CSAPPISMRASE"/>
</dbReference>
<dbReference type="EC" id="5.2.1.8" evidence="4"/>
<dbReference type="InterPro" id="IPR020892">
    <property type="entry name" value="Cyclophilin-type_PPIase_CS"/>
</dbReference>
<keyword evidence="2 4" id="KW-0697">Rotamase</keyword>
<evidence type="ECO:0000259" key="5">
    <source>
        <dbReference type="PROSITE" id="PS50072"/>
    </source>
</evidence>
<comment type="catalytic activity">
    <reaction evidence="4">
        <text>[protein]-peptidylproline (omega=180) = [protein]-peptidylproline (omega=0)</text>
        <dbReference type="Rhea" id="RHEA:16237"/>
        <dbReference type="Rhea" id="RHEA-COMP:10747"/>
        <dbReference type="Rhea" id="RHEA-COMP:10748"/>
        <dbReference type="ChEBI" id="CHEBI:83833"/>
        <dbReference type="ChEBI" id="CHEBI:83834"/>
        <dbReference type="EC" id="5.2.1.8"/>
    </reaction>
</comment>
<dbReference type="Gene3D" id="2.40.100.10">
    <property type="entry name" value="Cyclophilin-like"/>
    <property type="match status" value="1"/>
</dbReference>
<dbReference type="Pfam" id="PF00160">
    <property type="entry name" value="Pro_isomerase"/>
    <property type="match status" value="1"/>
</dbReference>
<dbReference type="Proteomes" id="UP000887569">
    <property type="component" value="Unplaced"/>
</dbReference>
<keyword evidence="3 4" id="KW-0413">Isomerase</keyword>
<evidence type="ECO:0000256" key="3">
    <source>
        <dbReference type="ARBA" id="ARBA00023235"/>
    </source>
</evidence>
<dbReference type="PIRSF" id="PIRSF001467">
    <property type="entry name" value="Peptidylpro_ismrse"/>
    <property type="match status" value="1"/>
</dbReference>
<dbReference type="SUPFAM" id="SSF50891">
    <property type="entry name" value="Cyclophilin-like"/>
    <property type="match status" value="1"/>
</dbReference>
<dbReference type="WBParaSite" id="PgR034_g048_t01">
    <property type="protein sequence ID" value="PgR034_g048_t01"/>
    <property type="gene ID" value="PgR034_g048"/>
</dbReference>
<dbReference type="InterPro" id="IPR029000">
    <property type="entry name" value="Cyclophilin-like_dom_sf"/>
</dbReference>
<evidence type="ECO:0000256" key="4">
    <source>
        <dbReference type="RuleBase" id="RU363019"/>
    </source>
</evidence>
<evidence type="ECO:0000256" key="2">
    <source>
        <dbReference type="ARBA" id="ARBA00023110"/>
    </source>
</evidence>
<evidence type="ECO:0000313" key="8">
    <source>
        <dbReference type="WBParaSite" id="PgR034_g048_t02"/>
    </source>
</evidence>
<comment type="similarity">
    <text evidence="1 4">Belongs to the cyclophilin-type PPIase family.</text>
</comment>
<keyword evidence="6" id="KW-1185">Reference proteome</keyword>
<dbReference type="GO" id="GO:0005737">
    <property type="term" value="C:cytoplasm"/>
    <property type="evidence" value="ECO:0007669"/>
    <property type="project" value="TreeGrafter"/>
</dbReference>
<dbReference type="PROSITE" id="PS50072">
    <property type="entry name" value="CSA_PPIASE_2"/>
    <property type="match status" value="1"/>
</dbReference>
<dbReference type="InterPro" id="IPR024936">
    <property type="entry name" value="Cyclophilin-type_PPIase"/>
</dbReference>
<dbReference type="GO" id="GO:0016018">
    <property type="term" value="F:cyclosporin A binding"/>
    <property type="evidence" value="ECO:0007669"/>
    <property type="project" value="TreeGrafter"/>
</dbReference>
<comment type="function">
    <text evidence="4">PPIases accelerate the folding of proteins. It catalyzes the cis-trans isomerization of proline imidic peptide bonds in oligopeptides.</text>
</comment>
<reference evidence="7 8" key="1">
    <citation type="submission" date="2022-11" db="UniProtKB">
        <authorList>
            <consortium name="WormBaseParasite"/>
        </authorList>
    </citation>
    <scope>IDENTIFICATION</scope>
</reference>
<dbReference type="AlphaFoldDB" id="A0A915BCG3"/>
<dbReference type="CDD" id="cd01926">
    <property type="entry name" value="cyclophilin_ABH_like"/>
    <property type="match status" value="1"/>
</dbReference>